<reference evidence="3" key="1">
    <citation type="journal article" date="2019" name="Int. J. Syst. Evol. Microbiol.">
        <title>The Global Catalogue of Microorganisms (GCM) 10K type strain sequencing project: providing services to taxonomists for standard genome sequencing and annotation.</title>
        <authorList>
            <consortium name="The Broad Institute Genomics Platform"/>
            <consortium name="The Broad Institute Genome Sequencing Center for Infectious Disease"/>
            <person name="Wu L."/>
            <person name="Ma J."/>
        </authorList>
    </citation>
    <scope>NUCLEOTIDE SEQUENCE [LARGE SCALE GENOMIC DNA]</scope>
    <source>
        <strain evidence="3">JCM 10083</strain>
    </source>
</reference>
<gene>
    <name evidence="2" type="ORF">ACFQVD_00875</name>
</gene>
<feature type="region of interest" description="Disordered" evidence="1">
    <location>
        <begin position="97"/>
        <end position="169"/>
    </location>
</feature>
<sequence>MRTHRTPQHTRFTILPNAALQCRSLSILARGLLAYLLSLPSGAPQSIETLAAENPEGKTAIARAQRELIAAGYVRIVRERVERGRFTTTVHVYDTPQSSQVAPMSDTPDIGEPNTGAPQCGPTDSNPKGFKEGKKETLPPSPRMAATTGEPATASKGTEGTEGESSIDERQTLVCVDLVARLGRDEPRLALGQRETPKVVPLVAEWLARGATEMHIRRVLTDRLPAEVRSPVGLIVHRLTDKMPPVPAPKAAPVHAAECPECARPVARPGVCSLCVAQGDRKPGPVADVARHVAMARELLTARRPAAVAA</sequence>
<accession>A0ABW2ST95</accession>
<keyword evidence="3" id="KW-1185">Reference proteome</keyword>
<evidence type="ECO:0000313" key="2">
    <source>
        <dbReference type="EMBL" id="MFC7598651.1"/>
    </source>
</evidence>
<name>A0ABW2ST95_9ACTN</name>
<organism evidence="2 3">
    <name type="scientific">Streptosporangium amethystogenes subsp. fukuiense</name>
    <dbReference type="NCBI Taxonomy" id="698418"/>
    <lineage>
        <taxon>Bacteria</taxon>
        <taxon>Bacillati</taxon>
        <taxon>Actinomycetota</taxon>
        <taxon>Actinomycetes</taxon>
        <taxon>Streptosporangiales</taxon>
        <taxon>Streptosporangiaceae</taxon>
        <taxon>Streptosporangium</taxon>
    </lineage>
</organism>
<evidence type="ECO:0000313" key="3">
    <source>
        <dbReference type="Proteomes" id="UP001596514"/>
    </source>
</evidence>
<evidence type="ECO:0008006" key="4">
    <source>
        <dbReference type="Google" id="ProtNLM"/>
    </source>
</evidence>
<protein>
    <recommendedName>
        <fullName evidence="4">Helix-turn-helix domain-containing protein</fullName>
    </recommendedName>
</protein>
<evidence type="ECO:0000256" key="1">
    <source>
        <dbReference type="SAM" id="MobiDB-lite"/>
    </source>
</evidence>
<dbReference type="Proteomes" id="UP001596514">
    <property type="component" value="Unassembled WGS sequence"/>
</dbReference>
<comment type="caution">
    <text evidence="2">The sequence shown here is derived from an EMBL/GenBank/DDBJ whole genome shotgun (WGS) entry which is preliminary data.</text>
</comment>
<dbReference type="RefSeq" id="WP_343969394.1">
    <property type="nucleotide sequence ID" value="NZ_BAAAGK010000078.1"/>
</dbReference>
<proteinExistence type="predicted"/>
<dbReference type="EMBL" id="JBHTEE010000001">
    <property type="protein sequence ID" value="MFC7598651.1"/>
    <property type="molecule type" value="Genomic_DNA"/>
</dbReference>